<evidence type="ECO:0000313" key="4">
    <source>
        <dbReference type="Proteomes" id="UP000605099"/>
    </source>
</evidence>
<protein>
    <submittedName>
        <fullName evidence="3">Molybdopterin-guanine dinucleotide biosynthesis protein A</fullName>
    </submittedName>
</protein>
<dbReference type="PANTHER" id="PTHR43777:SF1">
    <property type="entry name" value="MOLYBDENUM COFACTOR CYTIDYLYLTRANSFERASE"/>
    <property type="match status" value="1"/>
</dbReference>
<reference evidence="4" key="1">
    <citation type="journal article" date="2019" name="Int. J. Syst. Evol. Microbiol.">
        <title>The Global Catalogue of Microorganisms (GCM) 10K type strain sequencing project: providing services to taxonomists for standard genome sequencing and annotation.</title>
        <authorList>
            <consortium name="The Broad Institute Genomics Platform"/>
            <consortium name="The Broad Institute Genome Sequencing Center for Infectious Disease"/>
            <person name="Wu L."/>
            <person name="Ma J."/>
        </authorList>
    </citation>
    <scope>NUCLEOTIDE SEQUENCE [LARGE SCALE GENOMIC DNA]</scope>
    <source>
        <strain evidence="4">CGMCC 1.6784</strain>
    </source>
</reference>
<feature type="domain" description="MobA-like NTP transferase" evidence="2">
    <location>
        <begin position="5"/>
        <end position="160"/>
    </location>
</feature>
<dbReference type="Gene3D" id="3.90.550.10">
    <property type="entry name" value="Spore Coat Polysaccharide Biosynthesis Protein SpsA, Chain A"/>
    <property type="match status" value="1"/>
</dbReference>
<name>A0ABQ2JVZ2_9SPHN</name>
<proteinExistence type="predicted"/>
<keyword evidence="4" id="KW-1185">Reference proteome</keyword>
<sequence>MSHVAVVLAAGHATRFGSDKLSATLHGEPLLFHAIRAARAAPVERVIVVARPGLDTGTWTGEPTVEILRINSDAMSDSLKAGIAAAADADGAFIFLGDMPCVPHAEAARLAAVIGPAYAAMPRHDGRPGHPVLLSSAAFPDIADLSGDQGAGRLLRTRDDVVFDDCTDPAIHFDVDRPEDLGWLASRDRADKN</sequence>
<dbReference type="InterPro" id="IPR029044">
    <property type="entry name" value="Nucleotide-diphossugar_trans"/>
</dbReference>
<gene>
    <name evidence="3" type="ORF">GCM10011349_35290</name>
</gene>
<dbReference type="Pfam" id="PF12804">
    <property type="entry name" value="NTP_transf_3"/>
    <property type="match status" value="1"/>
</dbReference>
<accession>A0ABQ2JVZ2</accession>
<dbReference type="EMBL" id="BMLK01000019">
    <property type="protein sequence ID" value="GGN57095.1"/>
    <property type="molecule type" value="Genomic_DNA"/>
</dbReference>
<evidence type="ECO:0000259" key="2">
    <source>
        <dbReference type="Pfam" id="PF12804"/>
    </source>
</evidence>
<comment type="caution">
    <text evidence="3">The sequence shown here is derived from an EMBL/GenBank/DDBJ whole genome shotgun (WGS) entry which is preliminary data.</text>
</comment>
<evidence type="ECO:0000256" key="1">
    <source>
        <dbReference type="ARBA" id="ARBA00022842"/>
    </source>
</evidence>
<dbReference type="Proteomes" id="UP000605099">
    <property type="component" value="Unassembled WGS sequence"/>
</dbReference>
<dbReference type="InterPro" id="IPR025877">
    <property type="entry name" value="MobA-like_NTP_Trfase"/>
</dbReference>
<dbReference type="RefSeq" id="WP_188821721.1">
    <property type="nucleotide sequence ID" value="NZ_BMLK01000019.1"/>
</dbReference>
<dbReference type="CDD" id="cd04182">
    <property type="entry name" value="GT_2_like_f"/>
    <property type="match status" value="1"/>
</dbReference>
<dbReference type="PANTHER" id="PTHR43777">
    <property type="entry name" value="MOLYBDENUM COFACTOR CYTIDYLYLTRANSFERASE"/>
    <property type="match status" value="1"/>
</dbReference>
<dbReference type="SUPFAM" id="SSF53448">
    <property type="entry name" value="Nucleotide-diphospho-sugar transferases"/>
    <property type="match status" value="1"/>
</dbReference>
<evidence type="ECO:0000313" key="3">
    <source>
        <dbReference type="EMBL" id="GGN57095.1"/>
    </source>
</evidence>
<organism evidence="3 4">
    <name type="scientific">Novosphingobium indicum</name>
    <dbReference type="NCBI Taxonomy" id="462949"/>
    <lineage>
        <taxon>Bacteria</taxon>
        <taxon>Pseudomonadati</taxon>
        <taxon>Pseudomonadota</taxon>
        <taxon>Alphaproteobacteria</taxon>
        <taxon>Sphingomonadales</taxon>
        <taxon>Sphingomonadaceae</taxon>
        <taxon>Novosphingobium</taxon>
    </lineage>
</organism>
<keyword evidence="1" id="KW-0460">Magnesium</keyword>